<evidence type="ECO:0000256" key="1">
    <source>
        <dbReference type="ARBA" id="ARBA00004141"/>
    </source>
</evidence>
<keyword evidence="2 6" id="KW-0812">Transmembrane</keyword>
<dbReference type="PANTHER" id="PTHR10924:SF6">
    <property type="entry name" value="SOLUTE CARRIER FAMILY 49 MEMBER A3"/>
    <property type="match status" value="1"/>
</dbReference>
<evidence type="ECO:0000256" key="6">
    <source>
        <dbReference type="SAM" id="Phobius"/>
    </source>
</evidence>
<name>A0AB34GXP0_ESCRO</name>
<feature type="transmembrane region" description="Helical" evidence="6">
    <location>
        <begin position="338"/>
        <end position="361"/>
    </location>
</feature>
<evidence type="ECO:0000256" key="4">
    <source>
        <dbReference type="ARBA" id="ARBA00023136"/>
    </source>
</evidence>
<dbReference type="PANTHER" id="PTHR10924">
    <property type="entry name" value="MAJOR FACILITATOR SUPERFAMILY PROTEIN-RELATED"/>
    <property type="match status" value="1"/>
</dbReference>
<evidence type="ECO:0000256" key="2">
    <source>
        <dbReference type="ARBA" id="ARBA00022692"/>
    </source>
</evidence>
<dbReference type="SUPFAM" id="SSF103473">
    <property type="entry name" value="MFS general substrate transporter"/>
    <property type="match status" value="1"/>
</dbReference>
<dbReference type="AlphaFoldDB" id="A0AB34GXP0"/>
<dbReference type="GO" id="GO:0016020">
    <property type="term" value="C:membrane"/>
    <property type="evidence" value="ECO:0007669"/>
    <property type="project" value="UniProtKB-SubCell"/>
</dbReference>
<comment type="caution">
    <text evidence="7">The sequence shown here is derived from an EMBL/GenBank/DDBJ whole genome shotgun (WGS) entry which is preliminary data.</text>
</comment>
<evidence type="ECO:0000256" key="3">
    <source>
        <dbReference type="ARBA" id="ARBA00022989"/>
    </source>
</evidence>
<feature type="region of interest" description="Disordered" evidence="5">
    <location>
        <begin position="492"/>
        <end position="558"/>
    </location>
</feature>
<feature type="compositionally biased region" description="Low complexity" evidence="5">
    <location>
        <begin position="505"/>
        <end position="547"/>
    </location>
</feature>
<evidence type="ECO:0000313" key="7">
    <source>
        <dbReference type="EMBL" id="KAJ8783531.1"/>
    </source>
</evidence>
<comment type="subcellular location">
    <subcellularLocation>
        <location evidence="1">Membrane</location>
        <topology evidence="1">Multi-pass membrane protein</topology>
    </subcellularLocation>
</comment>
<feature type="transmembrane region" description="Helical" evidence="6">
    <location>
        <begin position="373"/>
        <end position="392"/>
    </location>
</feature>
<feature type="transmembrane region" description="Helical" evidence="6">
    <location>
        <begin position="462"/>
        <end position="482"/>
    </location>
</feature>
<reference evidence="7 8" key="1">
    <citation type="submission" date="2022-11" db="EMBL/GenBank/DDBJ databases">
        <title>Whole genome sequence of Eschrichtius robustus ER-17-0199.</title>
        <authorList>
            <person name="Bruniche-Olsen A."/>
            <person name="Black A.N."/>
            <person name="Fields C.J."/>
            <person name="Walden K."/>
            <person name="Dewoody J.A."/>
        </authorList>
    </citation>
    <scope>NUCLEOTIDE SEQUENCE [LARGE SCALE GENOMIC DNA]</scope>
    <source>
        <strain evidence="7">ER-17-0199</strain>
        <tissue evidence="7">Blubber</tissue>
    </source>
</reference>
<dbReference type="EMBL" id="JAIQCJ010002084">
    <property type="protein sequence ID" value="KAJ8783531.1"/>
    <property type="molecule type" value="Genomic_DNA"/>
</dbReference>
<dbReference type="InterPro" id="IPR036259">
    <property type="entry name" value="MFS_trans_sf"/>
</dbReference>
<evidence type="ECO:0000256" key="5">
    <source>
        <dbReference type="SAM" id="MobiDB-lite"/>
    </source>
</evidence>
<keyword evidence="8" id="KW-1185">Reference proteome</keyword>
<organism evidence="7 8">
    <name type="scientific">Eschrichtius robustus</name>
    <name type="common">California gray whale</name>
    <name type="synonym">Eschrichtius gibbosus</name>
    <dbReference type="NCBI Taxonomy" id="9764"/>
    <lineage>
        <taxon>Eukaryota</taxon>
        <taxon>Metazoa</taxon>
        <taxon>Chordata</taxon>
        <taxon>Craniata</taxon>
        <taxon>Vertebrata</taxon>
        <taxon>Euteleostomi</taxon>
        <taxon>Mammalia</taxon>
        <taxon>Eutheria</taxon>
        <taxon>Laurasiatheria</taxon>
        <taxon>Artiodactyla</taxon>
        <taxon>Whippomorpha</taxon>
        <taxon>Cetacea</taxon>
        <taxon>Mysticeti</taxon>
        <taxon>Eschrichtiidae</taxon>
        <taxon>Eschrichtius</taxon>
    </lineage>
</organism>
<keyword evidence="4 6" id="KW-0472">Membrane</keyword>
<dbReference type="Proteomes" id="UP001159641">
    <property type="component" value="Unassembled WGS sequence"/>
</dbReference>
<protein>
    <recommendedName>
        <fullName evidence="9">Solute carrier family 49 member A3</fullName>
    </recommendedName>
</protein>
<evidence type="ECO:0008006" key="9">
    <source>
        <dbReference type="Google" id="ProtNLM"/>
    </source>
</evidence>
<accession>A0AB34GXP0</accession>
<proteinExistence type="predicted"/>
<keyword evidence="3 6" id="KW-1133">Transmembrane helix</keyword>
<sequence>MAGQAAVGPAAAATPARSVLGTYAPRWVSLPVLSRLSRSNATERGSGLGGLGRGLSRCSPGARLSGESDSENPGAAALAPALRPLGICGTAGARGGAAGDLREGVPVHSQEGLLQWPPPPFCEAQPLAQAFASGSGSCPPHPLTCALDALLGYPAGVCSDPSAVLELSPLLSGTVFIITAPETREAGSENQTILCAWLNFVGSVIRSQPCMITSSQDPFAFLMGGQSLCALAQTLVISPAKLAALWFPERQRAPANTIGTVSNPLGILVANLLSPTLVKKEEDIPLMLGTCITPAARCVHLGEHAPRPALRGGCPLHLAEVPSRLELILCVNGYSSEFAGLCGDLFIAFVVLGALALGLYVDRTKHFTGAVKIGLCLTSLVCVAFALVPRLGGQTISAPVAMELAVEWSFPVGEAAGAGLVLVLGQAEGVLTMALLTSLTVRRVEPSFSTCRDGQDPLDWKVSTLLMAGLCVLFSCLVVLFLHTPHRRLQAEADASPSIQEDVRPATSAATPRGPAAAPRPQQPLLGPVLLALPPSPWESSETSWGPCRGPEAGEQLV</sequence>
<dbReference type="InterPro" id="IPR049680">
    <property type="entry name" value="FLVCR1-2_SLC49-like"/>
</dbReference>
<evidence type="ECO:0000313" key="8">
    <source>
        <dbReference type="Proteomes" id="UP001159641"/>
    </source>
</evidence>
<gene>
    <name evidence="7" type="ORF">J1605_009236</name>
</gene>